<evidence type="ECO:0000313" key="1">
    <source>
        <dbReference type="EMBL" id="SDZ11989.1"/>
    </source>
</evidence>
<gene>
    <name evidence="1" type="ORF">SAMN05216215_104739</name>
</gene>
<keyword evidence="2" id="KW-1185">Reference proteome</keyword>
<name>A0A1H3QH09_9PSEU</name>
<organism evidence="1 2">
    <name type="scientific">Saccharopolyspora shandongensis</name>
    <dbReference type="NCBI Taxonomy" id="418495"/>
    <lineage>
        <taxon>Bacteria</taxon>
        <taxon>Bacillati</taxon>
        <taxon>Actinomycetota</taxon>
        <taxon>Actinomycetes</taxon>
        <taxon>Pseudonocardiales</taxon>
        <taxon>Pseudonocardiaceae</taxon>
        <taxon>Saccharopolyspora</taxon>
    </lineage>
</organism>
<accession>A0A1H3QH09</accession>
<dbReference type="Proteomes" id="UP000199529">
    <property type="component" value="Unassembled WGS sequence"/>
</dbReference>
<dbReference type="EMBL" id="FNOK01000047">
    <property type="protein sequence ID" value="SDZ11989.1"/>
    <property type="molecule type" value="Genomic_DNA"/>
</dbReference>
<sequence length="82" mass="9864">MEADDYEQKCTPPPQVHMLICFEYFRNAPQDEPQSSTGYIRPQCNVGRIRHECNDYNYRDIDNLEVQYFQTGKRRRYSVLQP</sequence>
<proteinExistence type="predicted"/>
<dbReference type="AlphaFoldDB" id="A0A1H3QH09"/>
<evidence type="ECO:0000313" key="2">
    <source>
        <dbReference type="Proteomes" id="UP000199529"/>
    </source>
</evidence>
<reference evidence="2" key="1">
    <citation type="submission" date="2016-10" db="EMBL/GenBank/DDBJ databases">
        <authorList>
            <person name="Varghese N."/>
            <person name="Submissions S."/>
        </authorList>
    </citation>
    <scope>NUCLEOTIDE SEQUENCE [LARGE SCALE GENOMIC DNA]</scope>
    <source>
        <strain evidence="2">CGMCC 4.3530</strain>
    </source>
</reference>
<protein>
    <submittedName>
        <fullName evidence="1">Uncharacterized protein</fullName>
    </submittedName>
</protein>